<evidence type="ECO:0000256" key="1">
    <source>
        <dbReference type="ARBA" id="ARBA00004141"/>
    </source>
</evidence>
<keyword evidence="3" id="KW-0812">Transmembrane</keyword>
<feature type="transmembrane region" description="Helical" evidence="3">
    <location>
        <begin position="349"/>
        <end position="369"/>
    </location>
</feature>
<dbReference type="AlphaFoldDB" id="A0A4Y9ZMG3"/>
<evidence type="ECO:0000256" key="3">
    <source>
        <dbReference type="SAM" id="Phobius"/>
    </source>
</evidence>
<dbReference type="STRING" id="135208.A0A4Y9ZMG3"/>
<dbReference type="PANTHER" id="PTHR11360">
    <property type="entry name" value="MONOCARBOXYLATE TRANSPORTER"/>
    <property type="match status" value="1"/>
</dbReference>
<dbReference type="InterPro" id="IPR036259">
    <property type="entry name" value="MFS_trans_sf"/>
</dbReference>
<feature type="transmembrane region" description="Helical" evidence="3">
    <location>
        <begin position="145"/>
        <end position="163"/>
    </location>
</feature>
<feature type="transmembrane region" description="Helical" evidence="3">
    <location>
        <begin position="311"/>
        <end position="337"/>
    </location>
</feature>
<feature type="transmembrane region" description="Helical" evidence="3">
    <location>
        <begin position="88"/>
        <end position="107"/>
    </location>
</feature>
<dbReference type="PANTHER" id="PTHR11360:SF284">
    <property type="entry name" value="EG:103B4.3 PROTEIN-RELATED"/>
    <property type="match status" value="1"/>
</dbReference>
<sequence length="410" mass="45196">MSSTLPSADPSPKISQDYNEKPASVDVETKAVAPAAGPTFPEGGLRGWLTVAGGSMIVFCTFGAVQSFGVYQDYYTRVTLSEHTASEVSWIGSFQVFLLFALGLPVGKLFDEGYFRPVIAAGSLLYLFSFFMLSLTKQHQYYQTFLSQGLGSSLGGIIWPIMLNHLLNESAGFPWGVRAEAFLAMGFLFTSFWFMKTRLPGRRDRPNAKPVSIMVLFKDIPFLICIIGGFFVYWGLFFPFFYLQLYANVHGISRNLSLYTIPILNASSLFGRTIPSLAADRWGRFNVAIPMTMVSGLLIFAMFGATNVHGLIGFAIVYGFFSGAWMSLTAPVLTLFANSVDEVGIRIGFGMFAFSFALLTGNPISGALLESPKYLWGRPIVFNAVMILFGCVMLTISRHMIAKKKGTQWV</sequence>
<protein>
    <recommendedName>
        <fullName evidence="4">Major facilitator superfamily (MFS) profile domain-containing protein</fullName>
    </recommendedName>
</protein>
<comment type="subcellular location">
    <subcellularLocation>
        <location evidence="1">Membrane</location>
        <topology evidence="1">Multi-pass membrane protein</topology>
    </subcellularLocation>
</comment>
<evidence type="ECO:0000256" key="2">
    <source>
        <dbReference type="SAM" id="MobiDB-lite"/>
    </source>
</evidence>
<dbReference type="InterPro" id="IPR050327">
    <property type="entry name" value="Proton-linked_MCT"/>
</dbReference>
<feature type="transmembrane region" description="Helical" evidence="3">
    <location>
        <begin position="175"/>
        <end position="195"/>
    </location>
</feature>
<keyword evidence="3" id="KW-0472">Membrane</keyword>
<name>A0A4Y9ZMG3_9AGAM</name>
<dbReference type="PROSITE" id="PS50850">
    <property type="entry name" value="MFS"/>
    <property type="match status" value="1"/>
</dbReference>
<dbReference type="GO" id="GO:0016020">
    <property type="term" value="C:membrane"/>
    <property type="evidence" value="ECO:0007669"/>
    <property type="project" value="UniProtKB-SubCell"/>
</dbReference>
<dbReference type="SUPFAM" id="SSF103473">
    <property type="entry name" value="MFS general substrate transporter"/>
    <property type="match status" value="1"/>
</dbReference>
<organism evidence="5 6">
    <name type="scientific">Hericium alpestre</name>
    <dbReference type="NCBI Taxonomy" id="135208"/>
    <lineage>
        <taxon>Eukaryota</taxon>
        <taxon>Fungi</taxon>
        <taxon>Dikarya</taxon>
        <taxon>Basidiomycota</taxon>
        <taxon>Agaricomycotina</taxon>
        <taxon>Agaricomycetes</taxon>
        <taxon>Russulales</taxon>
        <taxon>Hericiaceae</taxon>
        <taxon>Hericium</taxon>
    </lineage>
</organism>
<dbReference type="Gene3D" id="1.20.1250.20">
    <property type="entry name" value="MFS general substrate transporter like domains"/>
    <property type="match status" value="1"/>
</dbReference>
<proteinExistence type="predicted"/>
<feature type="transmembrane region" description="Helical" evidence="3">
    <location>
        <begin position="287"/>
        <end position="305"/>
    </location>
</feature>
<dbReference type="InterPro" id="IPR020846">
    <property type="entry name" value="MFS_dom"/>
</dbReference>
<gene>
    <name evidence="5" type="ORF">EWM64_g8040</name>
</gene>
<feature type="transmembrane region" description="Helical" evidence="3">
    <location>
        <begin position="375"/>
        <end position="396"/>
    </location>
</feature>
<evidence type="ECO:0000313" key="6">
    <source>
        <dbReference type="Proteomes" id="UP000298061"/>
    </source>
</evidence>
<reference evidence="5 6" key="1">
    <citation type="submission" date="2019-02" db="EMBL/GenBank/DDBJ databases">
        <title>Genome sequencing of the rare red list fungi Hericium alpestre (H. flagellum).</title>
        <authorList>
            <person name="Buettner E."/>
            <person name="Kellner H."/>
        </authorList>
    </citation>
    <scope>NUCLEOTIDE SEQUENCE [LARGE SCALE GENOMIC DNA]</scope>
    <source>
        <strain evidence="5 6">DSM 108284</strain>
    </source>
</reference>
<feature type="transmembrane region" description="Helical" evidence="3">
    <location>
        <begin position="48"/>
        <end position="68"/>
    </location>
</feature>
<feature type="region of interest" description="Disordered" evidence="2">
    <location>
        <begin position="1"/>
        <end position="20"/>
    </location>
</feature>
<dbReference type="Proteomes" id="UP000298061">
    <property type="component" value="Unassembled WGS sequence"/>
</dbReference>
<accession>A0A4Y9ZMG3</accession>
<dbReference type="EMBL" id="SFCI01001365">
    <property type="protein sequence ID" value="TFY75972.1"/>
    <property type="molecule type" value="Genomic_DNA"/>
</dbReference>
<dbReference type="GO" id="GO:0022857">
    <property type="term" value="F:transmembrane transporter activity"/>
    <property type="evidence" value="ECO:0007669"/>
    <property type="project" value="InterPro"/>
</dbReference>
<feature type="transmembrane region" description="Helical" evidence="3">
    <location>
        <begin position="113"/>
        <end position="133"/>
    </location>
</feature>
<feature type="transmembrane region" description="Helical" evidence="3">
    <location>
        <begin position="256"/>
        <end position="275"/>
    </location>
</feature>
<feature type="transmembrane region" description="Helical" evidence="3">
    <location>
        <begin position="216"/>
        <end position="236"/>
    </location>
</feature>
<feature type="domain" description="Major facilitator superfamily (MFS) profile" evidence="4">
    <location>
        <begin position="221"/>
        <end position="410"/>
    </location>
</feature>
<comment type="caution">
    <text evidence="5">The sequence shown here is derived from an EMBL/GenBank/DDBJ whole genome shotgun (WGS) entry which is preliminary data.</text>
</comment>
<keyword evidence="3" id="KW-1133">Transmembrane helix</keyword>
<evidence type="ECO:0000259" key="4">
    <source>
        <dbReference type="PROSITE" id="PS50850"/>
    </source>
</evidence>
<dbReference type="OrthoDB" id="6499973at2759"/>
<keyword evidence="6" id="KW-1185">Reference proteome</keyword>
<evidence type="ECO:0000313" key="5">
    <source>
        <dbReference type="EMBL" id="TFY75972.1"/>
    </source>
</evidence>